<feature type="domain" description="DUF5678" evidence="1">
    <location>
        <begin position="13"/>
        <end position="58"/>
    </location>
</feature>
<protein>
    <recommendedName>
        <fullName evidence="1">DUF5678 domain-containing protein</fullName>
    </recommendedName>
</protein>
<dbReference type="EMBL" id="CAJHIO010000022">
    <property type="protein sequence ID" value="CAD6492937.1"/>
    <property type="molecule type" value="Genomic_DNA"/>
</dbReference>
<dbReference type="AlphaFoldDB" id="A0A811TEK1"/>
<dbReference type="Proteomes" id="UP000610373">
    <property type="component" value="Unassembled WGS sequence"/>
</dbReference>
<proteinExistence type="predicted"/>
<dbReference type="Pfam" id="PF18929">
    <property type="entry name" value="DUF5678"/>
    <property type="match status" value="1"/>
</dbReference>
<evidence type="ECO:0000313" key="2">
    <source>
        <dbReference type="EMBL" id="CAD6492937.1"/>
    </source>
</evidence>
<evidence type="ECO:0000313" key="3">
    <source>
        <dbReference type="Proteomes" id="UP000610373"/>
    </source>
</evidence>
<organism evidence="2 3">
    <name type="scientific">Candidatus Argoarchaeum ethanivorans</name>
    <dbReference type="NCBI Taxonomy" id="2608793"/>
    <lineage>
        <taxon>Archaea</taxon>
        <taxon>Methanobacteriati</taxon>
        <taxon>Methanobacteriota</taxon>
        <taxon>Stenosarchaea group</taxon>
        <taxon>Methanomicrobia</taxon>
        <taxon>Methanosarcinales</taxon>
        <taxon>Methanosarcinales incertae sedis</taxon>
        <taxon>GOM Arc I cluster</taxon>
        <taxon>Candidatus Argoarchaeum</taxon>
    </lineage>
</organism>
<accession>A0A811TEK1</accession>
<sequence length="64" mass="7210">MRENYEWFIKTDFSKYAGKWIATIGKKVVAEGDDAEAVYKEAKNKYPGKKPSLAKIPTGDTLVL</sequence>
<evidence type="ECO:0000259" key="1">
    <source>
        <dbReference type="Pfam" id="PF18929"/>
    </source>
</evidence>
<comment type="caution">
    <text evidence="2">The sequence shown here is derived from an EMBL/GenBank/DDBJ whole genome shotgun (WGS) entry which is preliminary data.</text>
</comment>
<dbReference type="InterPro" id="IPR043734">
    <property type="entry name" value="DUF5678"/>
</dbReference>
<gene>
    <name evidence="2" type="ORF">CHKLHMKO_00377</name>
</gene>
<reference evidence="2" key="1">
    <citation type="submission" date="2020-10" db="EMBL/GenBank/DDBJ databases">
        <authorList>
            <person name="Hahn C.J."/>
            <person name="Laso-Perez R."/>
            <person name="Vulcano F."/>
            <person name="Vaziourakis K.-M."/>
            <person name="Stokke R."/>
            <person name="Steen I.H."/>
            <person name="Teske A."/>
            <person name="Boetius A."/>
            <person name="Liebeke M."/>
            <person name="Amann R."/>
            <person name="Knittel K."/>
        </authorList>
    </citation>
    <scope>NUCLEOTIDE SEQUENCE</scope>
    <source>
        <strain evidence="2">Gfbio:e3339647-f889-4370-9287-4fb5cb688e4c:AG392O15_GoMArc1</strain>
    </source>
</reference>
<name>A0A811TEK1_9EURY</name>